<dbReference type="AlphaFoldDB" id="A0A674IHQ7"/>
<dbReference type="InterPro" id="IPR040554">
    <property type="entry name" value="KPWE_PEX14_dom"/>
</dbReference>
<proteinExistence type="predicted"/>
<evidence type="ECO:0000256" key="1">
    <source>
        <dbReference type="SAM" id="MobiDB-lite"/>
    </source>
</evidence>
<evidence type="ECO:0000313" key="3">
    <source>
        <dbReference type="Ensembl" id="ENSTMTP00000007184.1"/>
    </source>
</evidence>
<dbReference type="InterPro" id="IPR039995">
    <property type="entry name" value="PEX39"/>
</dbReference>
<feature type="region of interest" description="Disordered" evidence="1">
    <location>
        <begin position="61"/>
        <end position="116"/>
    </location>
</feature>
<sequence>MLAGGSRGQCRGITEGSDSTCSEGGSRGQCHAPCSALAGPAPAPAPPASFSEILRLVRSGQDVPGLHRPNVTASLASPTPSRLARRPKPWERARPPEEKPDRLMASSPPPPTSLATLLSWGRRCLTRSC</sequence>
<protein>
    <recommendedName>
        <fullName evidence="2">Peroxisomal membrane protein PEX14-like KPWE domain-containing protein</fullName>
    </recommendedName>
</protein>
<reference evidence="3" key="2">
    <citation type="submission" date="2025-09" db="UniProtKB">
        <authorList>
            <consortium name="Ensembl"/>
        </authorList>
    </citation>
    <scope>IDENTIFICATION</scope>
</reference>
<evidence type="ECO:0000313" key="4">
    <source>
        <dbReference type="Proteomes" id="UP000472274"/>
    </source>
</evidence>
<dbReference type="PANTHER" id="PTHR40657:SF1">
    <property type="entry name" value="RIKEN CDNA 2310039H08 GENE"/>
    <property type="match status" value="1"/>
</dbReference>
<dbReference type="GeneTree" id="ENSGT01050000246678"/>
<feature type="region of interest" description="Disordered" evidence="1">
    <location>
        <begin position="1"/>
        <end position="46"/>
    </location>
</feature>
<organism evidence="3 4">
    <name type="scientific">Terrapene triunguis</name>
    <name type="common">Three-toed box turtle</name>
    <dbReference type="NCBI Taxonomy" id="2587831"/>
    <lineage>
        <taxon>Eukaryota</taxon>
        <taxon>Metazoa</taxon>
        <taxon>Chordata</taxon>
        <taxon>Craniata</taxon>
        <taxon>Vertebrata</taxon>
        <taxon>Euteleostomi</taxon>
        <taxon>Archelosauria</taxon>
        <taxon>Testudinata</taxon>
        <taxon>Testudines</taxon>
        <taxon>Cryptodira</taxon>
        <taxon>Durocryptodira</taxon>
        <taxon>Testudinoidea</taxon>
        <taxon>Emydidae</taxon>
        <taxon>Terrapene</taxon>
    </lineage>
</organism>
<feature type="domain" description="Peroxisomal membrane protein PEX14-like KPWE" evidence="2">
    <location>
        <begin position="46"/>
        <end position="92"/>
    </location>
</feature>
<reference evidence="3" key="1">
    <citation type="submission" date="2025-08" db="UniProtKB">
        <authorList>
            <consortium name="Ensembl"/>
        </authorList>
    </citation>
    <scope>IDENTIFICATION</scope>
</reference>
<accession>A0A674IHQ7</accession>
<feature type="compositionally biased region" description="Basic and acidic residues" evidence="1">
    <location>
        <begin position="88"/>
        <end position="102"/>
    </location>
</feature>
<feature type="compositionally biased region" description="Polar residues" evidence="1">
    <location>
        <begin position="71"/>
        <end position="80"/>
    </location>
</feature>
<dbReference type="Proteomes" id="UP000472274">
    <property type="component" value="Unplaced"/>
</dbReference>
<dbReference type="Pfam" id="PF17733">
    <property type="entry name" value="KPWE_dom"/>
    <property type="match status" value="1"/>
</dbReference>
<dbReference type="InParanoid" id="A0A674IHQ7"/>
<name>A0A674IHQ7_9SAUR</name>
<keyword evidence="4" id="KW-1185">Reference proteome</keyword>
<dbReference type="PANTHER" id="PTHR40657">
    <property type="entry name" value="HYPOTHETICAL PROTEIN LOC681367"/>
    <property type="match status" value="1"/>
</dbReference>
<dbReference type="Ensembl" id="ENSTMTT00000007428.1">
    <property type="protein sequence ID" value="ENSTMTP00000007184.1"/>
    <property type="gene ID" value="ENSTMTG00000005253.1"/>
</dbReference>
<evidence type="ECO:0000259" key="2">
    <source>
        <dbReference type="Pfam" id="PF17733"/>
    </source>
</evidence>